<comment type="caution">
    <text evidence="2">The sequence shown here is derived from an EMBL/GenBank/DDBJ whole genome shotgun (WGS) entry which is preliminary data.</text>
</comment>
<dbReference type="Gene3D" id="3.80.10.10">
    <property type="entry name" value="Ribonuclease Inhibitor"/>
    <property type="match status" value="3"/>
</dbReference>
<dbReference type="SUPFAM" id="SSF52047">
    <property type="entry name" value="RNI-like"/>
    <property type="match status" value="2"/>
</dbReference>
<dbReference type="GO" id="GO:0031398">
    <property type="term" value="P:positive regulation of protein ubiquitination"/>
    <property type="evidence" value="ECO:0007669"/>
    <property type="project" value="TreeGrafter"/>
</dbReference>
<name>A0AAD9UWX4_ACRCE</name>
<dbReference type="AlphaFoldDB" id="A0AAD9UWX4"/>
<dbReference type="Proteomes" id="UP001249851">
    <property type="component" value="Unassembled WGS sequence"/>
</dbReference>
<reference evidence="2" key="1">
    <citation type="journal article" date="2023" name="G3 (Bethesda)">
        <title>Whole genome assembly and annotation of the endangered Caribbean coral Acropora cervicornis.</title>
        <authorList>
            <person name="Selwyn J.D."/>
            <person name="Vollmer S.V."/>
        </authorList>
    </citation>
    <scope>NUCLEOTIDE SEQUENCE</scope>
    <source>
        <strain evidence="2">K2</strain>
    </source>
</reference>
<dbReference type="EMBL" id="JARQWQ010000081">
    <property type="protein sequence ID" value="KAK2553024.1"/>
    <property type="molecule type" value="Genomic_DNA"/>
</dbReference>
<dbReference type="InterPro" id="IPR001810">
    <property type="entry name" value="F-box_dom"/>
</dbReference>
<protein>
    <submittedName>
        <fullName evidence="2">F-box/LRR-repeat protein 2</fullName>
    </submittedName>
</protein>
<feature type="domain" description="F-box" evidence="1">
    <location>
        <begin position="1"/>
        <end position="44"/>
    </location>
</feature>
<evidence type="ECO:0000259" key="1">
    <source>
        <dbReference type="PROSITE" id="PS50181"/>
    </source>
</evidence>
<evidence type="ECO:0000313" key="3">
    <source>
        <dbReference type="Proteomes" id="UP001249851"/>
    </source>
</evidence>
<dbReference type="PROSITE" id="PS50181">
    <property type="entry name" value="FBOX"/>
    <property type="match status" value="1"/>
</dbReference>
<accession>A0AAD9UWX4</accession>
<gene>
    <name evidence="2" type="ORF">P5673_025744</name>
</gene>
<organism evidence="2 3">
    <name type="scientific">Acropora cervicornis</name>
    <name type="common">Staghorn coral</name>
    <dbReference type="NCBI Taxonomy" id="6130"/>
    <lineage>
        <taxon>Eukaryota</taxon>
        <taxon>Metazoa</taxon>
        <taxon>Cnidaria</taxon>
        <taxon>Anthozoa</taxon>
        <taxon>Hexacorallia</taxon>
        <taxon>Scleractinia</taxon>
        <taxon>Astrocoeniina</taxon>
        <taxon>Acroporidae</taxon>
        <taxon>Acropora</taxon>
    </lineage>
</organism>
<dbReference type="SMART" id="SM00256">
    <property type="entry name" value="FBOX"/>
    <property type="match status" value="1"/>
</dbReference>
<reference evidence="2" key="2">
    <citation type="journal article" date="2023" name="Science">
        <title>Genomic signatures of disease resistance in endangered staghorn corals.</title>
        <authorList>
            <person name="Vollmer S.V."/>
            <person name="Selwyn J.D."/>
            <person name="Despard B.A."/>
            <person name="Roesel C.L."/>
        </authorList>
    </citation>
    <scope>NUCLEOTIDE SEQUENCE</scope>
    <source>
        <strain evidence="2">K2</strain>
    </source>
</reference>
<proteinExistence type="predicted"/>
<dbReference type="PANTHER" id="PTHR20933:SF4">
    <property type="entry name" value="F-BOX INVOLVED IN POLYQ PATHOGENESIS, ISOFORM A"/>
    <property type="match status" value="1"/>
</dbReference>
<dbReference type="Pfam" id="PF12937">
    <property type="entry name" value="F-box-like"/>
    <property type="match status" value="1"/>
</dbReference>
<sequence length="471" mass="53770">MQILPDDIWLEVFSFLSLKDLLGAGLVCRTWHRLSRDCSLWYNLDLEPFARSLRSDVITRLINTVFAPSGRHLNLRKNLVTTEILQNLFESCRGLESLSLNECRLHSSERWCEFEFHQVEALTFLDLRNSTGYAAGVENILQKADQLQFLGLNNCISSSLLMDVLHQKSNLRILDCAQCDWVTDDSIEAVAKYCIFLESLSLEKCRNVQGRTLPVLIEQCTRLRTLIMEGTQLKDEFVEKTNWDISGIIELNVLNCYPLSFYGLSAVLPKLKRLHYLKCAVTDEILHLVAVGFSLLEVFVLHRRYPVTVQLVSDLLFHCPRITCLDISSIPLAFAFFESFLPVLPRLRGLSFAGNELLGTEKIIRSLGKSSIELEVLCVNYFNSASNFEIERSFAFLFQKCKKLREVILNGLFVNSIVASLLSLACNVYARQDITISENKPFIVPRPRQSLDNMWGDCRKGLFFGESKRLA</sequence>
<dbReference type="InterPro" id="IPR032675">
    <property type="entry name" value="LRR_dom_sf"/>
</dbReference>
<evidence type="ECO:0000313" key="2">
    <source>
        <dbReference type="EMBL" id="KAK2553024.1"/>
    </source>
</evidence>
<keyword evidence="3" id="KW-1185">Reference proteome</keyword>
<dbReference type="PANTHER" id="PTHR20933">
    <property type="entry name" value="F-BOX ONLY PROTEIN 33"/>
    <property type="match status" value="1"/>
</dbReference>